<keyword evidence="1" id="KW-0472">Membrane</keyword>
<evidence type="ECO:0000256" key="1">
    <source>
        <dbReference type="SAM" id="Phobius"/>
    </source>
</evidence>
<dbReference type="AlphaFoldDB" id="A0A9X6XI37"/>
<evidence type="ECO:0000259" key="2">
    <source>
        <dbReference type="Pfam" id="PF17802"/>
    </source>
</evidence>
<comment type="caution">
    <text evidence="3">The sequence shown here is derived from an EMBL/GenBank/DDBJ whole genome shotgun (WGS) entry which is preliminary data.</text>
</comment>
<dbReference type="InterPro" id="IPR013783">
    <property type="entry name" value="Ig-like_fold"/>
</dbReference>
<gene>
    <name evidence="3" type="ORF">A8C52_10510</name>
</gene>
<reference evidence="3 4" key="1">
    <citation type="submission" date="2016-05" db="EMBL/GenBank/DDBJ databases">
        <authorList>
            <person name="Lee J.-Y."/>
            <person name="Kim E.B."/>
            <person name="Choi Y.-J."/>
        </authorList>
    </citation>
    <scope>NUCLEOTIDE SEQUENCE [LARGE SCALE GENOMIC DNA]</scope>
    <source>
        <strain evidence="3 4">KLA006</strain>
    </source>
</reference>
<protein>
    <recommendedName>
        <fullName evidence="2">SpaA-like prealbumin fold domain-containing protein</fullName>
    </recommendedName>
</protein>
<feature type="domain" description="SpaA-like prealbumin fold" evidence="2">
    <location>
        <begin position="433"/>
        <end position="547"/>
    </location>
</feature>
<keyword evidence="1" id="KW-0812">Transmembrane</keyword>
<dbReference type="NCBIfam" id="TIGR01167">
    <property type="entry name" value="LPXTG_anchor"/>
    <property type="match status" value="1"/>
</dbReference>
<name>A0A9X6XI37_9LACO</name>
<feature type="domain" description="SpaA-like prealbumin fold" evidence="2">
    <location>
        <begin position="335"/>
        <end position="400"/>
    </location>
</feature>
<keyword evidence="1" id="KW-1133">Transmembrane helix</keyword>
<dbReference type="Pfam" id="PF17802">
    <property type="entry name" value="SpaA"/>
    <property type="match status" value="2"/>
</dbReference>
<accession>A0A9X6XI37</accession>
<organism evidence="3 4">
    <name type="scientific">Ligilactobacillus salivarius</name>
    <dbReference type="NCBI Taxonomy" id="1624"/>
    <lineage>
        <taxon>Bacteria</taxon>
        <taxon>Bacillati</taxon>
        <taxon>Bacillota</taxon>
        <taxon>Bacilli</taxon>
        <taxon>Lactobacillales</taxon>
        <taxon>Lactobacillaceae</taxon>
        <taxon>Ligilactobacillus</taxon>
    </lineage>
</organism>
<evidence type="ECO:0000313" key="3">
    <source>
        <dbReference type="EMBL" id="PAY44761.1"/>
    </source>
</evidence>
<proteinExistence type="predicted"/>
<dbReference type="InterPro" id="IPR041033">
    <property type="entry name" value="SpaA_PFL_dom_1"/>
</dbReference>
<dbReference type="RefSeq" id="WP_095758551.1">
    <property type="nucleotide sequence ID" value="NZ_CP062071.1"/>
</dbReference>
<dbReference type="EMBL" id="LXZO01000121">
    <property type="protein sequence ID" value="PAY44761.1"/>
    <property type="molecule type" value="Genomic_DNA"/>
</dbReference>
<dbReference type="SUPFAM" id="SSF49478">
    <property type="entry name" value="Cna protein B-type domain"/>
    <property type="match status" value="1"/>
</dbReference>
<sequence>MKLLSKKLSKKLLVVAGLGIGVSSVFLGLTKRVQADDIPQTINVANIGTPATTSFSYATGHETGPGSGAAHGLMPIREAGTGDWLFCIEWSKPAPSNEQISRRYQAMPAVQWLVNNFYSGHRFRSLGQGDKGDYWLYQSVIHWTADPNDHASWGGTGAIQDVLDRLNPSVREKVVSLHNEALKHNDESSSEIVTNNHNLGFDPSNLEINKDNLQGNTYKKTFTLKSENMSHVKVWLKNAPSGVTLTGKDGAGVNFNDVWNNTGLQINIPYKVNAEKDSYNFTVATKGNWEKTSKVAWIYSGNDNSQKVAKQVVKAVSVPIDTETDMNVTVKPAKGSIQFTKKGSANNNSDVLANTQFKLTGGDFSQTKATDKNGFIRFDNLPLGRDYTLDEVQQPNQYYRQMYHTTINNLSGDNPVQFWDLHNVINIKTHQKFFFTKKDAAGNPIEGAKFVLVRKPRLNGNNDISIEEAKKIAYRKVGDELVEGHQEQPPYTATTDKNGVVRFDMVQLPGVNGLYDYYAVEVQAPKNYTLSQTSIHVNAGQNSPETVSGELSDTTNPLPATGSEKLLIVAVGGIVLVALGGGALYFKQKVTK</sequence>
<evidence type="ECO:0000313" key="4">
    <source>
        <dbReference type="Proteomes" id="UP000218139"/>
    </source>
</evidence>
<dbReference type="Proteomes" id="UP000218139">
    <property type="component" value="Unassembled WGS sequence"/>
</dbReference>
<dbReference type="Gene3D" id="2.60.40.10">
    <property type="entry name" value="Immunoglobulins"/>
    <property type="match status" value="2"/>
</dbReference>
<feature type="transmembrane region" description="Helical" evidence="1">
    <location>
        <begin position="566"/>
        <end position="586"/>
    </location>
</feature>